<evidence type="ECO:0000313" key="1">
    <source>
        <dbReference type="EMBL" id="DAD96188.1"/>
    </source>
</evidence>
<sequence length="151" mass="17844">MSYLDLFQRYGNPSREAEIRLTAYLLRPDVLTADRIKAHDDSAAQMIARCNELIAQLTEYRAALAERYAALATAAYRDRLELIRERRWRDSPVLYHVQIIRTYEDGIAETVLHEHFTGKERRAAFSRFAELKHQRPGIETYQDTEKRSWER</sequence>
<proteinExistence type="predicted"/>
<organism evidence="1">
    <name type="scientific">Myoviridae sp. ctlnK45</name>
    <dbReference type="NCBI Taxonomy" id="2826693"/>
    <lineage>
        <taxon>Viruses</taxon>
        <taxon>Duplodnaviria</taxon>
        <taxon>Heunggongvirae</taxon>
        <taxon>Uroviricota</taxon>
        <taxon>Caudoviricetes</taxon>
    </lineage>
</organism>
<dbReference type="EMBL" id="BK015212">
    <property type="protein sequence ID" value="DAD96188.1"/>
    <property type="molecule type" value="Genomic_DNA"/>
</dbReference>
<reference evidence="1" key="1">
    <citation type="journal article" date="2021" name="Proc. Natl. Acad. Sci. U.S.A.">
        <title>A Catalog of Tens of Thousands of Viruses from Human Metagenomes Reveals Hidden Associations with Chronic Diseases.</title>
        <authorList>
            <person name="Tisza M.J."/>
            <person name="Buck C.B."/>
        </authorList>
    </citation>
    <scope>NUCLEOTIDE SEQUENCE</scope>
    <source>
        <strain evidence="1">CtlnK45</strain>
    </source>
</reference>
<accession>A0A8S5NP95</accession>
<name>A0A8S5NP95_9CAUD</name>
<protein>
    <submittedName>
        <fullName evidence="1">Uncharacterized protein</fullName>
    </submittedName>
</protein>